<name>A0A8S4SBE0_9NEOP</name>
<sequence>MEDHVPDINFNTNNVQDGTISEAKYLVSQHVTRACGRPRNGLCQEEFEARRSEGIVGLSVPHVRPNLDLGDFGVKGLRTVKSPHASENVLRAHVRMTSEVGDRRHVSTRRGGSAALVCRIFKN</sequence>
<comment type="caution">
    <text evidence="1">The sequence shown here is derived from an EMBL/GenBank/DDBJ whole genome shotgun (WGS) entry which is preliminary data.</text>
</comment>
<evidence type="ECO:0000313" key="2">
    <source>
        <dbReference type="Proteomes" id="UP000838756"/>
    </source>
</evidence>
<reference evidence="1" key="1">
    <citation type="submission" date="2022-03" db="EMBL/GenBank/DDBJ databases">
        <authorList>
            <person name="Lindestad O."/>
        </authorList>
    </citation>
    <scope>NUCLEOTIDE SEQUENCE</scope>
</reference>
<accession>A0A8S4SBE0</accession>
<dbReference type="EMBL" id="CAKXAJ010026120">
    <property type="protein sequence ID" value="CAH2257451.1"/>
    <property type="molecule type" value="Genomic_DNA"/>
</dbReference>
<protein>
    <submittedName>
        <fullName evidence="1">Jg15815 protein</fullName>
    </submittedName>
</protein>
<proteinExistence type="predicted"/>
<organism evidence="1 2">
    <name type="scientific">Pararge aegeria aegeria</name>
    <dbReference type="NCBI Taxonomy" id="348720"/>
    <lineage>
        <taxon>Eukaryota</taxon>
        <taxon>Metazoa</taxon>
        <taxon>Ecdysozoa</taxon>
        <taxon>Arthropoda</taxon>
        <taxon>Hexapoda</taxon>
        <taxon>Insecta</taxon>
        <taxon>Pterygota</taxon>
        <taxon>Neoptera</taxon>
        <taxon>Endopterygota</taxon>
        <taxon>Lepidoptera</taxon>
        <taxon>Glossata</taxon>
        <taxon>Ditrysia</taxon>
        <taxon>Papilionoidea</taxon>
        <taxon>Nymphalidae</taxon>
        <taxon>Satyrinae</taxon>
        <taxon>Satyrini</taxon>
        <taxon>Parargina</taxon>
        <taxon>Pararge</taxon>
    </lineage>
</organism>
<dbReference type="AlphaFoldDB" id="A0A8S4SBE0"/>
<evidence type="ECO:0000313" key="1">
    <source>
        <dbReference type="EMBL" id="CAH2257451.1"/>
    </source>
</evidence>
<keyword evidence="2" id="KW-1185">Reference proteome</keyword>
<gene>
    <name evidence="1" type="primary">jg15815</name>
    <name evidence="1" type="ORF">PAEG_LOCUS23165</name>
</gene>
<dbReference type="Proteomes" id="UP000838756">
    <property type="component" value="Unassembled WGS sequence"/>
</dbReference>